<dbReference type="PROSITE" id="PS50885">
    <property type="entry name" value="HAMP"/>
    <property type="match status" value="1"/>
</dbReference>
<dbReference type="RefSeq" id="WP_142820781.1">
    <property type="nucleotide sequence ID" value="NZ_CP035503.1"/>
</dbReference>
<dbReference type="SUPFAM" id="SSF55781">
    <property type="entry name" value="GAF domain-like"/>
    <property type="match status" value="1"/>
</dbReference>
<comment type="catalytic activity">
    <reaction evidence="1 14">
        <text>ATP + protein L-histidine = ADP + protein N-phospho-L-histidine.</text>
        <dbReference type="EC" id="2.7.13.3"/>
    </reaction>
</comment>
<evidence type="ECO:0000313" key="18">
    <source>
        <dbReference type="Proteomes" id="UP000316798"/>
    </source>
</evidence>
<dbReference type="AlphaFoldDB" id="A0A515DFW6"/>
<evidence type="ECO:0000256" key="6">
    <source>
        <dbReference type="ARBA" id="ARBA00022679"/>
    </source>
</evidence>
<dbReference type="Pfam" id="PF13675">
    <property type="entry name" value="PilJ"/>
    <property type="match status" value="1"/>
</dbReference>
<dbReference type="CDD" id="cd16917">
    <property type="entry name" value="HATPase_UhpB-NarQ-NarX-like"/>
    <property type="match status" value="1"/>
</dbReference>
<dbReference type="GO" id="GO:0005886">
    <property type="term" value="C:plasma membrane"/>
    <property type="evidence" value="ECO:0007669"/>
    <property type="project" value="UniProtKB-SubCell"/>
</dbReference>
<reference evidence="17 18" key="1">
    <citation type="submission" date="2019-01" db="EMBL/GenBank/DDBJ databases">
        <title>Genomic insights into a novel species Rhodoferax sp.</title>
        <authorList>
            <person name="Jin L."/>
        </authorList>
    </citation>
    <scope>NUCLEOTIDE SEQUENCE [LARGE SCALE GENOMIC DNA]</scope>
    <source>
        <strain evidence="17 18">CHu59-6-5</strain>
    </source>
</reference>
<evidence type="ECO:0000256" key="9">
    <source>
        <dbReference type="ARBA" id="ARBA00022777"/>
    </source>
</evidence>
<evidence type="ECO:0000256" key="12">
    <source>
        <dbReference type="ARBA" id="ARBA00023012"/>
    </source>
</evidence>
<dbReference type="SMART" id="SM00304">
    <property type="entry name" value="HAMP"/>
    <property type="match status" value="1"/>
</dbReference>
<dbReference type="InterPro" id="IPR016380">
    <property type="entry name" value="Sig_transdc_His_kin_NarX/NarQ"/>
</dbReference>
<evidence type="ECO:0000256" key="8">
    <source>
        <dbReference type="ARBA" id="ARBA00022741"/>
    </source>
</evidence>
<dbReference type="GO" id="GO:0005524">
    <property type="term" value="F:ATP binding"/>
    <property type="evidence" value="ECO:0007669"/>
    <property type="project" value="UniProtKB-UniRule"/>
</dbReference>
<dbReference type="InterPro" id="IPR036890">
    <property type="entry name" value="HATPase_C_sf"/>
</dbReference>
<dbReference type="InterPro" id="IPR003660">
    <property type="entry name" value="HAMP_dom"/>
</dbReference>
<evidence type="ECO:0000256" key="14">
    <source>
        <dbReference type="PIRNR" id="PIRNR003167"/>
    </source>
</evidence>
<evidence type="ECO:0000256" key="1">
    <source>
        <dbReference type="ARBA" id="ARBA00000085"/>
    </source>
</evidence>
<evidence type="ECO:0000256" key="4">
    <source>
        <dbReference type="ARBA" id="ARBA00022519"/>
    </source>
</evidence>
<dbReference type="Pfam" id="PF00672">
    <property type="entry name" value="HAMP"/>
    <property type="match status" value="1"/>
</dbReference>
<dbReference type="PANTHER" id="PTHR24421">
    <property type="entry name" value="NITRATE/NITRITE SENSOR PROTEIN NARX-RELATED"/>
    <property type="match status" value="1"/>
</dbReference>
<evidence type="ECO:0000259" key="16">
    <source>
        <dbReference type="PROSITE" id="PS50885"/>
    </source>
</evidence>
<dbReference type="SUPFAM" id="SSF158472">
    <property type="entry name" value="HAMP domain-like"/>
    <property type="match status" value="1"/>
</dbReference>
<keyword evidence="13 14" id="KW-0472">Membrane</keyword>
<keyword evidence="3 14" id="KW-1003">Cell membrane</keyword>
<organism evidence="17 18">
    <name type="scientific">Rhodoferax sediminis</name>
    <dbReference type="NCBI Taxonomy" id="2509614"/>
    <lineage>
        <taxon>Bacteria</taxon>
        <taxon>Pseudomonadati</taxon>
        <taxon>Pseudomonadota</taxon>
        <taxon>Betaproteobacteria</taxon>
        <taxon>Burkholderiales</taxon>
        <taxon>Comamonadaceae</taxon>
        <taxon>Rhodoferax</taxon>
    </lineage>
</organism>
<dbReference type="InterPro" id="IPR011712">
    <property type="entry name" value="Sig_transdc_His_kin_sub3_dim/P"/>
</dbReference>
<accession>A0A515DFW6</accession>
<dbReference type="GO" id="GO:0046983">
    <property type="term" value="F:protein dimerization activity"/>
    <property type="evidence" value="ECO:0007669"/>
    <property type="project" value="UniProtKB-UniRule"/>
</dbReference>
<evidence type="ECO:0000313" key="17">
    <source>
        <dbReference type="EMBL" id="QDL39294.1"/>
    </source>
</evidence>
<name>A0A515DFW6_9BURK</name>
<feature type="transmembrane region" description="Helical" evidence="15">
    <location>
        <begin position="12"/>
        <end position="36"/>
    </location>
</feature>
<dbReference type="InterPro" id="IPR042295">
    <property type="entry name" value="NarX-like_N_sf"/>
</dbReference>
<keyword evidence="8 14" id="KW-0547">Nucleotide-binding</keyword>
<dbReference type="InterPro" id="IPR029016">
    <property type="entry name" value="GAF-like_dom_sf"/>
</dbReference>
<dbReference type="Gene3D" id="1.20.5.1930">
    <property type="match status" value="1"/>
</dbReference>
<dbReference type="Proteomes" id="UP000316798">
    <property type="component" value="Chromosome"/>
</dbReference>
<evidence type="ECO:0000256" key="5">
    <source>
        <dbReference type="ARBA" id="ARBA00022553"/>
    </source>
</evidence>
<keyword evidence="7 15" id="KW-0812">Transmembrane</keyword>
<dbReference type="Gene3D" id="3.30.565.10">
    <property type="entry name" value="Histidine kinase-like ATPase, C-terminal domain"/>
    <property type="match status" value="1"/>
</dbReference>
<dbReference type="KEGG" id="rhf:EUB48_19725"/>
<gene>
    <name evidence="17" type="ORF">EUB48_19725</name>
</gene>
<dbReference type="EMBL" id="CP035503">
    <property type="protein sequence ID" value="QDL39294.1"/>
    <property type="molecule type" value="Genomic_DNA"/>
</dbReference>
<dbReference type="Pfam" id="PF02518">
    <property type="entry name" value="HATPase_c"/>
    <property type="match status" value="1"/>
</dbReference>
<evidence type="ECO:0000256" key="13">
    <source>
        <dbReference type="ARBA" id="ARBA00023136"/>
    </source>
</evidence>
<comment type="subcellular location">
    <subcellularLocation>
        <location evidence="2">Cell inner membrane</location>
        <topology evidence="2">Multi-pass membrane protein</topology>
    </subcellularLocation>
</comment>
<dbReference type="PANTHER" id="PTHR24421:SF10">
    <property type="entry name" value="NITRATE_NITRITE SENSOR PROTEIN NARQ"/>
    <property type="match status" value="1"/>
</dbReference>
<dbReference type="CDD" id="cd06225">
    <property type="entry name" value="HAMP"/>
    <property type="match status" value="1"/>
</dbReference>
<dbReference type="SMART" id="SM00387">
    <property type="entry name" value="HATPase_c"/>
    <property type="match status" value="1"/>
</dbReference>
<dbReference type="OrthoDB" id="9811306at2"/>
<evidence type="ECO:0000256" key="2">
    <source>
        <dbReference type="ARBA" id="ARBA00004429"/>
    </source>
</evidence>
<keyword evidence="4 14" id="KW-0997">Cell inner membrane</keyword>
<keyword evidence="18" id="KW-1185">Reference proteome</keyword>
<feature type="domain" description="HAMP" evidence="16">
    <location>
        <begin position="183"/>
        <end position="235"/>
    </location>
</feature>
<keyword evidence="5" id="KW-0597">Phosphoprotein</keyword>
<dbReference type="Pfam" id="PF07730">
    <property type="entry name" value="HisKA_3"/>
    <property type="match status" value="1"/>
</dbReference>
<dbReference type="GO" id="GO:0000155">
    <property type="term" value="F:phosphorelay sensor kinase activity"/>
    <property type="evidence" value="ECO:0007669"/>
    <property type="project" value="UniProtKB-UniRule"/>
</dbReference>
<dbReference type="PIRSF" id="PIRSF003167">
    <property type="entry name" value="STHK_NarX/NarQ"/>
    <property type="match status" value="1"/>
</dbReference>
<keyword evidence="10 14" id="KW-0067">ATP-binding</keyword>
<proteinExistence type="predicted"/>
<evidence type="ECO:0000256" key="11">
    <source>
        <dbReference type="ARBA" id="ARBA00022989"/>
    </source>
</evidence>
<feature type="transmembrane region" description="Helical" evidence="15">
    <location>
        <begin position="161"/>
        <end position="185"/>
    </location>
</feature>
<evidence type="ECO:0000256" key="3">
    <source>
        <dbReference type="ARBA" id="ARBA00022475"/>
    </source>
</evidence>
<dbReference type="Gene3D" id="3.30.450.40">
    <property type="match status" value="1"/>
</dbReference>
<evidence type="ECO:0000256" key="10">
    <source>
        <dbReference type="ARBA" id="ARBA00022840"/>
    </source>
</evidence>
<dbReference type="Gene3D" id="1.10.8.500">
    <property type="entry name" value="HAMP domain in histidine kinase"/>
    <property type="match status" value="1"/>
</dbReference>
<dbReference type="Gene3D" id="1.20.120.960">
    <property type="entry name" value="Histidine kinase NarX, sensor domain"/>
    <property type="match status" value="1"/>
</dbReference>
<keyword evidence="6 14" id="KW-0808">Transferase</keyword>
<evidence type="ECO:0000256" key="7">
    <source>
        <dbReference type="ARBA" id="ARBA00022692"/>
    </source>
</evidence>
<keyword evidence="9 14" id="KW-0418">Kinase</keyword>
<dbReference type="InterPro" id="IPR029095">
    <property type="entry name" value="NarX-like_N"/>
</dbReference>
<protein>
    <recommendedName>
        <fullName evidence="14">Sensor protein</fullName>
        <ecNumber evidence="14">2.7.13.3</ecNumber>
    </recommendedName>
</protein>
<evidence type="ECO:0000256" key="15">
    <source>
        <dbReference type="SAM" id="Phobius"/>
    </source>
</evidence>
<dbReference type="InterPro" id="IPR003594">
    <property type="entry name" value="HATPase_dom"/>
</dbReference>
<keyword evidence="11 15" id="KW-1133">Transmembrane helix</keyword>
<dbReference type="SUPFAM" id="SSF55874">
    <property type="entry name" value="ATPase domain of HSP90 chaperone/DNA topoisomerase II/histidine kinase"/>
    <property type="match status" value="1"/>
</dbReference>
<dbReference type="InterPro" id="IPR050482">
    <property type="entry name" value="Sensor_HK_TwoCompSys"/>
</dbReference>
<sequence length="640" mass="71323">MSLKKQWGLGTKLVLLGTPFLLMALLLISSTLWVSWQLNGGAAAVNETGRMRMQAYAMALSVSTANAQALSRQAAEFDDRLKLLRRGDPERPLLVPWDETVQSRFAVVEREWAAFRKHWVLTRPDTMTDLGADTMEFASHIDALVAGIEAHMSRWTTLLHLLQLAMMALAVVSTTLLLYCGYLYVLEPVEQLKKAIERIQGGDFHARVEKVTSDEFGTLAEGFNGMAQHLQTMYRTLESKVAEKTAQLEEKSARLESLYEVNMLVTQADSLDELAKGFAQSIQRIARADGVALRWSSHANERYLMLAAQGLPAYMLEAEQCIHNGDCHCGTPTHLPGLRIIPIQGEPRTTPLHCAKAGFETVINIPIRLHERVMGEVDLFFHARIALSSGERSLLEALTSHLASAMENLRLDSLEKEAAVSQERHLLARELHDSIAQSLAFLKIQVQLMRDAVRSLDRRQMEQVLDEIDAGVRESYGDVRELLLHFRTRTNTEDIEPALATTLQKFEHQSGLKTSLQTTGYGVPLPPDLQIQVLHIVQEALSNVRKHARASQVWLDVQQQPEWRFEVRDDGIGFEVDGSPFDDTHVGLRIMAERAERIGARLEVLSTRGRGTSMVLTLPPLPSTLSALAPATRSGATALS</sequence>
<keyword evidence="12 14" id="KW-0902">Two-component regulatory system</keyword>
<dbReference type="EC" id="2.7.13.3" evidence="14"/>